<evidence type="ECO:0000256" key="6">
    <source>
        <dbReference type="SAM" id="Phobius"/>
    </source>
</evidence>
<evidence type="ECO:0000259" key="7">
    <source>
        <dbReference type="PROSITE" id="PS50262"/>
    </source>
</evidence>
<dbReference type="CDD" id="cd00637">
    <property type="entry name" value="7tm_classA_rhodopsin-like"/>
    <property type="match status" value="1"/>
</dbReference>
<dbReference type="Proteomes" id="UP001519460">
    <property type="component" value="Unassembled WGS sequence"/>
</dbReference>
<dbReference type="Pfam" id="PF00001">
    <property type="entry name" value="7tm_1"/>
    <property type="match status" value="1"/>
</dbReference>
<keyword evidence="3 6" id="KW-0812">Transmembrane</keyword>
<feature type="transmembrane region" description="Helical" evidence="6">
    <location>
        <begin position="171"/>
        <end position="191"/>
    </location>
</feature>
<comment type="caution">
    <text evidence="8">The sequence shown here is derived from an EMBL/GenBank/DDBJ whole genome shotgun (WGS) entry which is preliminary data.</text>
</comment>
<dbReference type="PROSITE" id="PS50262">
    <property type="entry name" value="G_PROTEIN_RECEP_F1_2"/>
    <property type="match status" value="1"/>
</dbReference>
<protein>
    <recommendedName>
        <fullName evidence="7">G-protein coupled receptors family 1 profile domain-containing protein</fullName>
    </recommendedName>
</protein>
<dbReference type="GO" id="GO:0005886">
    <property type="term" value="C:plasma membrane"/>
    <property type="evidence" value="ECO:0007669"/>
    <property type="project" value="UniProtKB-SubCell"/>
</dbReference>
<dbReference type="InterPro" id="IPR000276">
    <property type="entry name" value="GPCR_Rhodpsn"/>
</dbReference>
<evidence type="ECO:0000256" key="5">
    <source>
        <dbReference type="ARBA" id="ARBA00023136"/>
    </source>
</evidence>
<evidence type="ECO:0000256" key="3">
    <source>
        <dbReference type="ARBA" id="ARBA00022692"/>
    </source>
</evidence>
<feature type="domain" description="G-protein coupled receptors family 1 profile" evidence="7">
    <location>
        <begin position="28"/>
        <end position="283"/>
    </location>
</feature>
<name>A0ABD0J3N0_9CAEN</name>
<keyword evidence="4 6" id="KW-1133">Transmembrane helix</keyword>
<feature type="transmembrane region" description="Helical" evidence="6">
    <location>
        <begin position="264"/>
        <end position="286"/>
    </location>
</feature>
<feature type="transmembrane region" description="Helical" evidence="6">
    <location>
        <begin position="87"/>
        <end position="109"/>
    </location>
</feature>
<feature type="transmembrane region" description="Helical" evidence="6">
    <location>
        <begin position="16"/>
        <end position="36"/>
    </location>
</feature>
<dbReference type="InterPro" id="IPR017452">
    <property type="entry name" value="GPCR_Rhodpsn_7TM"/>
</dbReference>
<keyword evidence="5 6" id="KW-0472">Membrane</keyword>
<dbReference type="EMBL" id="JACVVK020000679">
    <property type="protein sequence ID" value="KAK7456583.1"/>
    <property type="molecule type" value="Genomic_DNA"/>
</dbReference>
<dbReference type="SUPFAM" id="SSF81321">
    <property type="entry name" value="Family A G protein-coupled receptor-like"/>
    <property type="match status" value="1"/>
</dbReference>
<feature type="transmembrane region" description="Helical" evidence="6">
    <location>
        <begin position="48"/>
        <end position="75"/>
    </location>
</feature>
<dbReference type="Gene3D" id="1.20.1070.10">
    <property type="entry name" value="Rhodopsin 7-helix transmembrane proteins"/>
    <property type="match status" value="1"/>
</dbReference>
<feature type="transmembrane region" description="Helical" evidence="6">
    <location>
        <begin position="130"/>
        <end position="151"/>
    </location>
</feature>
<organism evidence="8 9">
    <name type="scientific">Batillaria attramentaria</name>
    <dbReference type="NCBI Taxonomy" id="370345"/>
    <lineage>
        <taxon>Eukaryota</taxon>
        <taxon>Metazoa</taxon>
        <taxon>Spiralia</taxon>
        <taxon>Lophotrochozoa</taxon>
        <taxon>Mollusca</taxon>
        <taxon>Gastropoda</taxon>
        <taxon>Caenogastropoda</taxon>
        <taxon>Sorbeoconcha</taxon>
        <taxon>Cerithioidea</taxon>
        <taxon>Batillariidae</taxon>
        <taxon>Batillaria</taxon>
    </lineage>
</organism>
<evidence type="ECO:0000313" key="8">
    <source>
        <dbReference type="EMBL" id="KAK7456583.1"/>
    </source>
</evidence>
<proteinExistence type="predicted"/>
<evidence type="ECO:0000256" key="4">
    <source>
        <dbReference type="ARBA" id="ARBA00022989"/>
    </source>
</evidence>
<evidence type="ECO:0000256" key="1">
    <source>
        <dbReference type="ARBA" id="ARBA00004651"/>
    </source>
</evidence>
<gene>
    <name evidence="8" type="ORF">BaRGS_00039309</name>
</gene>
<dbReference type="PRINTS" id="PR00237">
    <property type="entry name" value="GPCRRHODOPSN"/>
</dbReference>
<dbReference type="AlphaFoldDB" id="A0ABD0J3N0"/>
<reference evidence="8 9" key="1">
    <citation type="journal article" date="2023" name="Sci. Data">
        <title>Genome assembly of the Korean intertidal mud-creeper Batillaria attramentaria.</title>
        <authorList>
            <person name="Patra A.K."/>
            <person name="Ho P.T."/>
            <person name="Jun S."/>
            <person name="Lee S.J."/>
            <person name="Kim Y."/>
            <person name="Won Y.J."/>
        </authorList>
    </citation>
    <scope>NUCLEOTIDE SEQUENCE [LARGE SCALE GENOMIC DNA]</scope>
    <source>
        <strain evidence="8">Wonlab-2016</strain>
    </source>
</reference>
<keyword evidence="2" id="KW-1003">Cell membrane</keyword>
<accession>A0ABD0J3N0</accession>
<evidence type="ECO:0000256" key="2">
    <source>
        <dbReference type="ARBA" id="ARBA00022475"/>
    </source>
</evidence>
<comment type="subcellular location">
    <subcellularLocation>
        <location evidence="1">Cell membrane</location>
        <topology evidence="1">Multi-pass membrane protein</topology>
    </subcellularLocation>
</comment>
<evidence type="ECO:0000313" key="9">
    <source>
        <dbReference type="Proteomes" id="UP001519460"/>
    </source>
</evidence>
<feature type="transmembrane region" description="Helical" evidence="6">
    <location>
        <begin position="231"/>
        <end position="252"/>
    </location>
</feature>
<keyword evidence="9" id="KW-1185">Reference proteome</keyword>
<sequence>MTETENQEAAGPRTPALMLVLGLAIVLPNAWTSVTITRTRALWTTSIVYVTSLAVTDMMVGFSLAAYNVLILLGYDAWLAENKLACLGYVFITFLSVVASIMSYTVISIDRYVYISRPYFYQRAITPRRVVGSVLTMWGAATGLAVVMCALKNADENVVCSRSTASKTDAYIVGPVYFTCSAVSGIMYALISRIALQQLKRTGPSQTPTAGTAEGPPVQEALRRRLRAVKMFVVVFGVFLICYTPYVVINAMQRLTPVPVPNNVNNACLMLVLLNSLLNVPIYLALNAEFRVAFTRLCRRGQVESRQGSSMELASWTISGRRT</sequence>
<dbReference type="PANTHER" id="PTHR22750">
    <property type="entry name" value="G-PROTEIN COUPLED RECEPTOR"/>
    <property type="match status" value="1"/>
</dbReference>